<dbReference type="AlphaFoldDB" id="S4YWV9"/>
<proteinExistence type="predicted"/>
<dbReference type="Proteomes" id="UP000014900">
    <property type="component" value="Chromosome"/>
</dbReference>
<dbReference type="GeneID" id="62702025"/>
<dbReference type="RefSeq" id="WP_013813029.1">
    <property type="nucleotide sequence ID" value="NC_021659.1"/>
</dbReference>
<organism evidence="2 3">
    <name type="scientific">Serratia plymuthica S13</name>
    <dbReference type="NCBI Taxonomy" id="1348660"/>
    <lineage>
        <taxon>Bacteria</taxon>
        <taxon>Pseudomonadati</taxon>
        <taxon>Pseudomonadota</taxon>
        <taxon>Gammaproteobacteria</taxon>
        <taxon>Enterobacterales</taxon>
        <taxon>Yersiniaceae</taxon>
        <taxon>Serratia</taxon>
    </lineage>
</organism>
<evidence type="ECO:0008006" key="4">
    <source>
        <dbReference type="Google" id="ProtNLM"/>
    </source>
</evidence>
<dbReference type="EMBL" id="CP006566">
    <property type="protein sequence ID" value="AGP47048.1"/>
    <property type="molecule type" value="Genomic_DNA"/>
</dbReference>
<name>S4YWV9_SERPL</name>
<evidence type="ECO:0000313" key="2">
    <source>
        <dbReference type="EMBL" id="AGP47048.1"/>
    </source>
</evidence>
<gene>
    <name evidence="2" type="ORF">M621_13030</name>
</gene>
<sequence length="57" mass="5841">MKAIIPALLIFVLSGCIGRGGPQDVPPPPVHNDPQTCNNSSASANSDCSQSVVPAMH</sequence>
<dbReference type="HOGENOM" id="CLU_2994186_0_0_6"/>
<feature type="compositionally biased region" description="Low complexity" evidence="1">
    <location>
        <begin position="37"/>
        <end position="51"/>
    </location>
</feature>
<dbReference type="KEGG" id="sry:M621_13030"/>
<evidence type="ECO:0000313" key="3">
    <source>
        <dbReference type="Proteomes" id="UP000014900"/>
    </source>
</evidence>
<reference evidence="2 3" key="1">
    <citation type="journal article" date="2013" name="Genome Announc.">
        <title>Genome Sequence of Serratia plymuthica Strain S13, an Endophyte with Germination- and Plant-Growth-Promoting Activity from the Flower of Styrian Oil Pumpkin.</title>
        <authorList>
            <person name="Muller H."/>
            <person name="Furnkranz M."/>
            <person name="Grube M."/>
            <person name="Berg G."/>
        </authorList>
    </citation>
    <scope>NUCLEOTIDE SEQUENCE [LARGE SCALE GENOMIC DNA]</scope>
    <source>
        <strain evidence="2">S13</strain>
    </source>
</reference>
<evidence type="ECO:0000256" key="1">
    <source>
        <dbReference type="SAM" id="MobiDB-lite"/>
    </source>
</evidence>
<dbReference type="PATRIC" id="fig|1348660.3.peg.2553"/>
<accession>S4YWV9</accession>
<protein>
    <recommendedName>
        <fullName evidence="4">Lipoprotein</fullName>
    </recommendedName>
</protein>
<feature type="region of interest" description="Disordered" evidence="1">
    <location>
        <begin position="22"/>
        <end position="57"/>
    </location>
</feature>
<dbReference type="PROSITE" id="PS51257">
    <property type="entry name" value="PROKAR_LIPOPROTEIN"/>
    <property type="match status" value="1"/>
</dbReference>